<evidence type="ECO:0000256" key="1">
    <source>
        <dbReference type="SAM" id="Phobius"/>
    </source>
</evidence>
<proteinExistence type="predicted"/>
<gene>
    <name evidence="3" type="ORF">OBE_07205</name>
</gene>
<organism evidence="3">
    <name type="scientific">human gut metagenome</name>
    <dbReference type="NCBI Taxonomy" id="408170"/>
    <lineage>
        <taxon>unclassified sequences</taxon>
        <taxon>metagenomes</taxon>
        <taxon>organismal metagenomes</taxon>
    </lineage>
</organism>
<keyword evidence="1" id="KW-1133">Transmembrane helix</keyword>
<keyword evidence="1" id="KW-0812">Transmembrane</keyword>
<feature type="transmembrane region" description="Helical" evidence="1">
    <location>
        <begin position="7"/>
        <end position="30"/>
    </location>
</feature>
<sequence>AGVPGRLCSVCFSVYAKTGFFWAVILPALYFGSVHLYQGHDALSSLAAFGVTFIGALYFSWMYVEWNFNIWIPVGLHILMNGAWHIFIMEGTEVAAGGLISNMARIVSMALAIAVTVCYHKRRGEKVLDYPIWKF</sequence>
<evidence type="ECO:0000313" key="3">
    <source>
        <dbReference type="EMBL" id="EKC63930.1"/>
    </source>
</evidence>
<dbReference type="InterPro" id="IPR003675">
    <property type="entry name" value="Rce1/LyrA-like_dom"/>
</dbReference>
<dbReference type="EMBL" id="AJWZ01004956">
    <property type="protein sequence ID" value="EKC63930.1"/>
    <property type="molecule type" value="Genomic_DNA"/>
</dbReference>
<comment type="caution">
    <text evidence="3">The sequence shown here is derived from an EMBL/GenBank/DDBJ whole genome shotgun (WGS) entry which is preliminary data.</text>
</comment>
<evidence type="ECO:0000259" key="2">
    <source>
        <dbReference type="Pfam" id="PF02517"/>
    </source>
</evidence>
<feature type="transmembrane region" description="Helical" evidence="1">
    <location>
        <begin position="68"/>
        <end position="87"/>
    </location>
</feature>
<feature type="transmembrane region" description="Helical" evidence="1">
    <location>
        <begin position="42"/>
        <end position="61"/>
    </location>
</feature>
<dbReference type="GO" id="GO:0004175">
    <property type="term" value="F:endopeptidase activity"/>
    <property type="evidence" value="ECO:0007669"/>
    <property type="project" value="UniProtKB-ARBA"/>
</dbReference>
<dbReference type="AlphaFoldDB" id="K1TBR1"/>
<feature type="transmembrane region" description="Helical" evidence="1">
    <location>
        <begin position="99"/>
        <end position="119"/>
    </location>
</feature>
<feature type="non-terminal residue" evidence="3">
    <location>
        <position position="1"/>
    </location>
</feature>
<name>K1TBR1_9ZZZZ</name>
<protein>
    <recommendedName>
        <fullName evidence="2">CAAX prenyl protease 2/Lysostaphin resistance protein A-like domain-containing protein</fullName>
    </recommendedName>
</protein>
<keyword evidence="1" id="KW-0472">Membrane</keyword>
<accession>K1TBR1</accession>
<dbReference type="GO" id="GO:0080120">
    <property type="term" value="P:CAAX-box protein maturation"/>
    <property type="evidence" value="ECO:0007669"/>
    <property type="project" value="UniProtKB-ARBA"/>
</dbReference>
<feature type="domain" description="CAAX prenyl protease 2/Lysostaphin resistance protein A-like" evidence="2">
    <location>
        <begin position="17"/>
        <end position="82"/>
    </location>
</feature>
<reference evidence="3" key="1">
    <citation type="journal article" date="2013" name="Environ. Microbiol.">
        <title>Microbiota from the distal guts of lean and obese adolescents exhibit partial functional redundancy besides clear differences in community structure.</title>
        <authorList>
            <person name="Ferrer M."/>
            <person name="Ruiz A."/>
            <person name="Lanza F."/>
            <person name="Haange S.B."/>
            <person name="Oberbach A."/>
            <person name="Till H."/>
            <person name="Bargiela R."/>
            <person name="Campoy C."/>
            <person name="Segura M.T."/>
            <person name="Richter M."/>
            <person name="von Bergen M."/>
            <person name="Seifert J."/>
            <person name="Suarez A."/>
        </authorList>
    </citation>
    <scope>NUCLEOTIDE SEQUENCE</scope>
</reference>
<dbReference type="Pfam" id="PF02517">
    <property type="entry name" value="Rce1-like"/>
    <property type="match status" value="1"/>
</dbReference>